<gene>
    <name evidence="2" type="ORF">LMG26858_02319</name>
</gene>
<reference evidence="2 3" key="1">
    <citation type="submission" date="2020-04" db="EMBL/GenBank/DDBJ databases">
        <authorList>
            <person name="De Canck E."/>
        </authorList>
    </citation>
    <scope>NUCLEOTIDE SEQUENCE [LARGE SCALE GENOMIC DNA]</scope>
    <source>
        <strain evidence="2 3">LMG 26858</strain>
    </source>
</reference>
<sequence>MSRSRVAVQLLPRRWTCVFRSELLACLSCDEDMIHCVGKLVPKFLRVSPGGCRWIDYSPYRTARYVRFGQSVGNSMCGMLFQWNEMHQLLKREVDFNRFEFFSHRKYARALFLGEECSRTDAAKLFAVAFELWGEVCGVECSHRDFVTLAPARLSTGDPQCDDRGKKRCDCGSPGGPGLTCGIGPRPGRPAPDSNRCTESYTRDCYSFRKPNATCFHFLPNREIDEALCSPLSAVSLPLHSVPLPYAASVYIDHQHWVDYSYTSVPLRRSAVTRSIIDSGGVWKLTLEFRLQQGKSLAILAEQSLSSMMRTSRLGRSHRGCFREVQNCSCVLADAEGSRNSCRRAQFINWSGVKSAYGCIEGVVLRFSPESGEALCGERLQRSECRSALSKYYGNDSADTVLPFPKPLIITLSANFNLVTRDQRSSNDGRARSNCLYPAREFAAVRRKDISGRGPVKQRSQSNNQNKKEGARGTNPQNHVSSFLCHVEPLPIAMECYLAKVLT</sequence>
<proteinExistence type="predicted"/>
<keyword evidence="3" id="KW-1185">Reference proteome</keyword>
<organism evidence="2 3">
    <name type="scientific">Achromobacter anxifer</name>
    <dbReference type="NCBI Taxonomy" id="1287737"/>
    <lineage>
        <taxon>Bacteria</taxon>
        <taxon>Pseudomonadati</taxon>
        <taxon>Pseudomonadota</taxon>
        <taxon>Betaproteobacteria</taxon>
        <taxon>Burkholderiales</taxon>
        <taxon>Alcaligenaceae</taxon>
        <taxon>Achromobacter</taxon>
    </lineage>
</organism>
<accession>A0A6S7CSA3</accession>
<evidence type="ECO:0000256" key="1">
    <source>
        <dbReference type="SAM" id="MobiDB-lite"/>
    </source>
</evidence>
<evidence type="ECO:0000313" key="3">
    <source>
        <dbReference type="Proteomes" id="UP000494117"/>
    </source>
</evidence>
<protein>
    <submittedName>
        <fullName evidence="2">Uncharacterized protein</fullName>
    </submittedName>
</protein>
<dbReference type="EMBL" id="CADILG010000014">
    <property type="protein sequence ID" value="CAB3862981.1"/>
    <property type="molecule type" value="Genomic_DNA"/>
</dbReference>
<name>A0A6S7CSA3_9BURK</name>
<dbReference type="AlphaFoldDB" id="A0A6S7CSA3"/>
<feature type="region of interest" description="Disordered" evidence="1">
    <location>
        <begin position="448"/>
        <end position="477"/>
    </location>
</feature>
<evidence type="ECO:0000313" key="2">
    <source>
        <dbReference type="EMBL" id="CAB3862981.1"/>
    </source>
</evidence>
<dbReference type="Proteomes" id="UP000494117">
    <property type="component" value="Unassembled WGS sequence"/>
</dbReference>